<evidence type="ECO:0000313" key="3">
    <source>
        <dbReference type="Proteomes" id="UP000182762"/>
    </source>
</evidence>
<feature type="region of interest" description="Disordered" evidence="1">
    <location>
        <begin position="11"/>
        <end position="30"/>
    </location>
</feature>
<protein>
    <submittedName>
        <fullName evidence="2">Uncharacterized protein</fullName>
    </submittedName>
</protein>
<feature type="compositionally biased region" description="Polar residues" evidence="1">
    <location>
        <begin position="15"/>
        <end position="27"/>
    </location>
</feature>
<gene>
    <name evidence="2" type="ORF">SAMN02745910_04546</name>
</gene>
<dbReference type="Proteomes" id="UP000182762">
    <property type="component" value="Unassembled WGS sequence"/>
</dbReference>
<feature type="region of interest" description="Disordered" evidence="1">
    <location>
        <begin position="129"/>
        <end position="151"/>
    </location>
</feature>
<accession>A0A1I6BYM2</accession>
<evidence type="ECO:0000313" key="2">
    <source>
        <dbReference type="EMBL" id="SFQ86030.1"/>
    </source>
</evidence>
<comment type="caution">
    <text evidence="2">The sequence shown here is derived from an EMBL/GenBank/DDBJ whole genome shotgun (WGS) entry which is preliminary data.</text>
</comment>
<dbReference type="RefSeq" id="WP_061802955.1">
    <property type="nucleotide sequence ID" value="NZ_FOXX01000017.1"/>
</dbReference>
<feature type="region of interest" description="Disordered" evidence="1">
    <location>
        <begin position="43"/>
        <end position="99"/>
    </location>
</feature>
<organism evidence="2 3">
    <name type="scientific">Priestia endophytica DSM 13796</name>
    <dbReference type="NCBI Taxonomy" id="1121089"/>
    <lineage>
        <taxon>Bacteria</taxon>
        <taxon>Bacillati</taxon>
        <taxon>Bacillota</taxon>
        <taxon>Bacilli</taxon>
        <taxon>Bacillales</taxon>
        <taxon>Bacillaceae</taxon>
        <taxon>Priestia</taxon>
    </lineage>
</organism>
<reference evidence="2 3" key="1">
    <citation type="submission" date="2016-10" db="EMBL/GenBank/DDBJ databases">
        <authorList>
            <person name="Varghese N."/>
            <person name="Submissions S."/>
        </authorList>
    </citation>
    <scope>NUCLEOTIDE SEQUENCE [LARGE SCALE GENOMIC DNA]</scope>
    <source>
        <strain evidence="2 3">DSM 13796</strain>
    </source>
</reference>
<name>A0A1I6BYM2_9BACI</name>
<proteinExistence type="predicted"/>
<sequence>MHHHSYFPRYYQRNYKPNDQNEQNYSSSHHENFVHPTAPPFPYGEGNYEQNYSSSHHENFAHPTAPPFPYGEGSLEQNYSSPHHENFAHSTAPPFSHGEGSLEYRLNYLSYQVQQLIEQNKQLLERLDRKAPEQSQTVTAPGGGGSIIVRM</sequence>
<dbReference type="GeneID" id="93713079"/>
<feature type="compositionally biased region" description="Gly residues" evidence="1">
    <location>
        <begin position="141"/>
        <end position="151"/>
    </location>
</feature>
<dbReference type="EMBL" id="FOXX01000017">
    <property type="protein sequence ID" value="SFQ86030.1"/>
    <property type="molecule type" value="Genomic_DNA"/>
</dbReference>
<evidence type="ECO:0000256" key="1">
    <source>
        <dbReference type="SAM" id="MobiDB-lite"/>
    </source>
</evidence>
<keyword evidence="3" id="KW-1185">Reference proteome</keyword>